<dbReference type="Proteomes" id="UP000595437">
    <property type="component" value="Chromosome 3"/>
</dbReference>
<sequence>LLLRNDEVPHLHLSFCLITTPGNLPRLTALGEPLEEETLVTLKSPIQGYPAYKVPHPSPEALVRLTLENLHSSDWERN</sequence>
<name>A0A7T8QRQ9_CALRO</name>
<evidence type="ECO:0000313" key="1">
    <source>
        <dbReference type="EMBL" id="QQP52836.1"/>
    </source>
</evidence>
<protein>
    <submittedName>
        <fullName evidence="1">Protein FAM179Blike</fullName>
    </submittedName>
</protein>
<keyword evidence="2" id="KW-1185">Reference proteome</keyword>
<dbReference type="EMBL" id="CP045892">
    <property type="protein sequence ID" value="QQP52836.1"/>
    <property type="molecule type" value="Genomic_DNA"/>
</dbReference>
<dbReference type="AlphaFoldDB" id="A0A7T8QRQ9"/>
<proteinExistence type="predicted"/>
<accession>A0A7T8QRQ9</accession>
<feature type="non-terminal residue" evidence="1">
    <location>
        <position position="1"/>
    </location>
</feature>
<feature type="non-terminal residue" evidence="1">
    <location>
        <position position="78"/>
    </location>
</feature>
<evidence type="ECO:0000313" key="2">
    <source>
        <dbReference type="Proteomes" id="UP000595437"/>
    </source>
</evidence>
<organism evidence="1 2">
    <name type="scientific">Caligus rogercresseyi</name>
    <name type="common">Sea louse</name>
    <dbReference type="NCBI Taxonomy" id="217165"/>
    <lineage>
        <taxon>Eukaryota</taxon>
        <taxon>Metazoa</taxon>
        <taxon>Ecdysozoa</taxon>
        <taxon>Arthropoda</taxon>
        <taxon>Crustacea</taxon>
        <taxon>Multicrustacea</taxon>
        <taxon>Hexanauplia</taxon>
        <taxon>Copepoda</taxon>
        <taxon>Siphonostomatoida</taxon>
        <taxon>Caligidae</taxon>
        <taxon>Caligus</taxon>
    </lineage>
</organism>
<reference evidence="2" key="1">
    <citation type="submission" date="2021-01" db="EMBL/GenBank/DDBJ databases">
        <title>Caligus Genome Assembly.</title>
        <authorList>
            <person name="Gallardo-Escarate C."/>
        </authorList>
    </citation>
    <scope>NUCLEOTIDE SEQUENCE [LARGE SCALE GENOMIC DNA]</scope>
</reference>
<gene>
    <name evidence="1" type="ORF">FKW44_005103</name>
</gene>